<reference evidence="1" key="1">
    <citation type="submission" date="2021-01" db="EMBL/GenBank/DDBJ databases">
        <authorList>
            <consortium name="Genoscope - CEA"/>
            <person name="William W."/>
        </authorList>
    </citation>
    <scope>NUCLEOTIDE SEQUENCE</scope>
</reference>
<protein>
    <submittedName>
        <fullName evidence="1">Uncharacterized protein</fullName>
    </submittedName>
</protein>
<keyword evidence="2" id="KW-1185">Reference proteome</keyword>
<proteinExistence type="predicted"/>
<dbReference type="EMBL" id="CAJJDN010000138">
    <property type="protein sequence ID" value="CAD8122331.1"/>
    <property type="molecule type" value="Genomic_DNA"/>
</dbReference>
<evidence type="ECO:0000313" key="2">
    <source>
        <dbReference type="Proteomes" id="UP000692954"/>
    </source>
</evidence>
<comment type="caution">
    <text evidence="1">The sequence shown here is derived from an EMBL/GenBank/DDBJ whole genome shotgun (WGS) entry which is preliminary data.</text>
</comment>
<organism evidence="1 2">
    <name type="scientific">Paramecium sonneborni</name>
    <dbReference type="NCBI Taxonomy" id="65129"/>
    <lineage>
        <taxon>Eukaryota</taxon>
        <taxon>Sar</taxon>
        <taxon>Alveolata</taxon>
        <taxon>Ciliophora</taxon>
        <taxon>Intramacronucleata</taxon>
        <taxon>Oligohymenophorea</taxon>
        <taxon>Peniculida</taxon>
        <taxon>Parameciidae</taxon>
        <taxon>Paramecium</taxon>
    </lineage>
</organism>
<dbReference type="AlphaFoldDB" id="A0A8S1R2M3"/>
<dbReference type="PANTHER" id="PTHR39767">
    <property type="entry name" value="CALCIUM/CALMODULIN-BINDING MEMBRANE PROTEIN PCM4-RELATED"/>
    <property type="match status" value="1"/>
</dbReference>
<sequence>MIIVFDNDVTQRSFSGLEGMQICGEMSNIDSLDENIMFNISLANHNSQSLVLIMTSTLDEPAINESWGVSGIRIEIQECAKDCVFCTDNTSLCSIWMRVASYWNTTLITSDGWQMNNNQPLTISECVGIKIVGGFNLQKGSKIYKIIESIPSHYKIKILFKLWTIGEWQNEQFIIMIDDKPIFQIPILSDNFIFSKCQSQKVKITNIDTLLFNQAKTINLSMKTENLINDLAYWGVQSFDFFIVKCSNGWILIDIGCIPSPLECSQVRITQYFNQQIDLVDSMNSFKIQSDEIAQIIEDIGENQFIIDEAVSSITFQIQVKCQEKQIVKSFFRNCDSCNQEQYKFSNQCRNQSNTLIYYATFLQITEYKRINNKYFLNQIRNTLSIKSQ</sequence>
<dbReference type="PANTHER" id="PTHR39767:SF2">
    <property type="entry name" value="CHROMOSOME UNDETERMINED SCAFFOLD_1, WHOLE GENOME SHOTGUN SEQUENCE"/>
    <property type="match status" value="1"/>
</dbReference>
<name>A0A8S1R2M3_9CILI</name>
<dbReference type="OrthoDB" id="282545at2759"/>
<accession>A0A8S1R2M3</accession>
<evidence type="ECO:0000313" key="1">
    <source>
        <dbReference type="EMBL" id="CAD8122331.1"/>
    </source>
</evidence>
<dbReference type="Proteomes" id="UP000692954">
    <property type="component" value="Unassembled WGS sequence"/>
</dbReference>
<gene>
    <name evidence="1" type="ORF">PSON_ATCC_30995.1.T1380001</name>
</gene>